<keyword evidence="2" id="KW-0843">Virulence</keyword>
<proteinExistence type="predicted"/>
<comment type="caution">
    <text evidence="7">The sequence shown here is derived from an EMBL/GenBank/DDBJ whole genome shotgun (WGS) entry which is preliminary data.</text>
</comment>
<dbReference type="InterPro" id="IPR009003">
    <property type="entry name" value="Peptidase_S1_PA"/>
</dbReference>
<keyword evidence="8" id="KW-1185">Reference proteome</keyword>
<feature type="signal peptide" evidence="5">
    <location>
        <begin position="1"/>
        <end position="22"/>
    </location>
</feature>
<keyword evidence="3" id="KW-1015">Disulfide bond</keyword>
<dbReference type="InterPro" id="IPR001254">
    <property type="entry name" value="Trypsin_dom"/>
</dbReference>
<dbReference type="VEuPathDB" id="FungiDB:AeMF1_002567"/>
<dbReference type="SMART" id="SM00020">
    <property type="entry name" value="Tryp_SPc"/>
    <property type="match status" value="1"/>
</dbReference>
<feature type="domain" description="Peptidase S1" evidence="6">
    <location>
        <begin position="11"/>
        <end position="226"/>
    </location>
</feature>
<evidence type="ECO:0000259" key="6">
    <source>
        <dbReference type="PROSITE" id="PS50240"/>
    </source>
</evidence>
<evidence type="ECO:0000256" key="3">
    <source>
        <dbReference type="ARBA" id="ARBA00023157"/>
    </source>
</evidence>
<dbReference type="PANTHER" id="PTHR24276:SF98">
    <property type="entry name" value="FI18310P1-RELATED"/>
    <property type="match status" value="1"/>
</dbReference>
<dbReference type="PANTHER" id="PTHR24276">
    <property type="entry name" value="POLYSERASE-RELATED"/>
    <property type="match status" value="1"/>
</dbReference>
<name>A0A6G0WE13_9STRA</name>
<evidence type="ECO:0000256" key="5">
    <source>
        <dbReference type="SAM" id="SignalP"/>
    </source>
</evidence>
<dbReference type="GO" id="GO:0004252">
    <property type="term" value="F:serine-type endopeptidase activity"/>
    <property type="evidence" value="ECO:0007669"/>
    <property type="project" value="InterPro"/>
</dbReference>
<accession>A0A6G0WE13</accession>
<protein>
    <recommendedName>
        <fullName evidence="6">Peptidase S1 domain-containing protein</fullName>
    </recommendedName>
</protein>
<organism evidence="7 8">
    <name type="scientific">Aphanomyces euteiches</name>
    <dbReference type="NCBI Taxonomy" id="100861"/>
    <lineage>
        <taxon>Eukaryota</taxon>
        <taxon>Sar</taxon>
        <taxon>Stramenopiles</taxon>
        <taxon>Oomycota</taxon>
        <taxon>Saprolegniomycetes</taxon>
        <taxon>Saprolegniales</taxon>
        <taxon>Verrucalvaceae</taxon>
        <taxon>Aphanomyces</taxon>
    </lineage>
</organism>
<evidence type="ECO:0000256" key="1">
    <source>
        <dbReference type="ARBA" id="ARBA00022729"/>
    </source>
</evidence>
<evidence type="ECO:0000256" key="2">
    <source>
        <dbReference type="ARBA" id="ARBA00023026"/>
    </source>
</evidence>
<sequence length="242" mass="26099">MKVVLHVLLLLVAALVVVFTAAEPQAPSYLAMIQSQGIISCTGVLIAPQYVVTVVPCTTAMTPMRVALPNELLNVTRFSVHPLSNLSRTEFSLAVLQLGQSSANRPATLSFDVLAPQTRAIVRGFGSLNATTPSNATSAVQEKDGLIHANSECAAWDNTLVLDDMVCLSDVYPCGRGNRGSAVTVVQNSQEVVVALLSWSWVPCNRSYTVFERISTAKTYLEPYLPSKNACAMAFQRPQLSR</sequence>
<keyword evidence="1 5" id="KW-0732">Signal</keyword>
<feature type="chain" id="PRO_5026356425" description="Peptidase S1 domain-containing protein" evidence="5">
    <location>
        <begin position="23"/>
        <end position="242"/>
    </location>
</feature>
<evidence type="ECO:0000313" key="8">
    <source>
        <dbReference type="Proteomes" id="UP000481153"/>
    </source>
</evidence>
<dbReference type="GO" id="GO:0006508">
    <property type="term" value="P:proteolysis"/>
    <property type="evidence" value="ECO:0007669"/>
    <property type="project" value="InterPro"/>
</dbReference>
<dbReference type="Proteomes" id="UP000481153">
    <property type="component" value="Unassembled WGS sequence"/>
</dbReference>
<dbReference type="InterPro" id="IPR043504">
    <property type="entry name" value="Peptidase_S1_PA_chymotrypsin"/>
</dbReference>
<dbReference type="PROSITE" id="PS50240">
    <property type="entry name" value="TRYPSIN_DOM"/>
    <property type="match status" value="1"/>
</dbReference>
<dbReference type="AlphaFoldDB" id="A0A6G0WE13"/>
<gene>
    <name evidence="7" type="ORF">Ae201684_016033</name>
</gene>
<evidence type="ECO:0000313" key="7">
    <source>
        <dbReference type="EMBL" id="KAF0725470.1"/>
    </source>
</evidence>
<keyword evidence="4" id="KW-0325">Glycoprotein</keyword>
<evidence type="ECO:0000256" key="4">
    <source>
        <dbReference type="ARBA" id="ARBA00023180"/>
    </source>
</evidence>
<dbReference type="EMBL" id="VJMJ01000241">
    <property type="protein sequence ID" value="KAF0725470.1"/>
    <property type="molecule type" value="Genomic_DNA"/>
</dbReference>
<reference evidence="7 8" key="1">
    <citation type="submission" date="2019-07" db="EMBL/GenBank/DDBJ databases">
        <title>Genomics analysis of Aphanomyces spp. identifies a new class of oomycete effector associated with host adaptation.</title>
        <authorList>
            <person name="Gaulin E."/>
        </authorList>
    </citation>
    <scope>NUCLEOTIDE SEQUENCE [LARGE SCALE GENOMIC DNA]</scope>
    <source>
        <strain evidence="7 8">ATCC 201684</strain>
    </source>
</reference>
<dbReference type="InterPro" id="IPR050430">
    <property type="entry name" value="Peptidase_S1"/>
</dbReference>
<dbReference type="Gene3D" id="2.40.10.10">
    <property type="entry name" value="Trypsin-like serine proteases"/>
    <property type="match status" value="1"/>
</dbReference>
<dbReference type="Pfam" id="PF00089">
    <property type="entry name" value="Trypsin"/>
    <property type="match status" value="1"/>
</dbReference>
<dbReference type="SUPFAM" id="SSF50494">
    <property type="entry name" value="Trypsin-like serine proteases"/>
    <property type="match status" value="1"/>
</dbReference>